<feature type="region of interest" description="Disordered" evidence="1">
    <location>
        <begin position="99"/>
        <end position="131"/>
    </location>
</feature>
<feature type="compositionally biased region" description="Polar residues" evidence="1">
    <location>
        <begin position="113"/>
        <end position="122"/>
    </location>
</feature>
<organism evidence="2">
    <name type="scientific">uncultured Caudovirales phage</name>
    <dbReference type="NCBI Taxonomy" id="2100421"/>
    <lineage>
        <taxon>Viruses</taxon>
        <taxon>Duplodnaviria</taxon>
        <taxon>Heunggongvirae</taxon>
        <taxon>Uroviricota</taxon>
        <taxon>Caudoviricetes</taxon>
        <taxon>Peduoviridae</taxon>
        <taxon>Maltschvirus</taxon>
        <taxon>Maltschvirus maltsch</taxon>
    </lineage>
</organism>
<sequence length="182" mass="20155">MTKDEALKLALEALKPLVRRAAPWGEQDWLNGCKAITAIKEALAQPEQYDQTALELCNSCGWKTLIPNDVCLNCERAQPEPMAVYGYCPQCGAKGAMRERRPNGNDKCANGHTYPSSTSTPPQRKPLTEDEEFSNGFALALHDAVLIRIGKDDEPTRQAIARIDKLVSKYKDEAAHGIKEDK</sequence>
<reference evidence="2" key="1">
    <citation type="submission" date="2020-05" db="EMBL/GenBank/DDBJ databases">
        <authorList>
            <person name="Chiriac C."/>
            <person name="Salcher M."/>
            <person name="Ghai R."/>
            <person name="Kavagutti S V."/>
        </authorList>
    </citation>
    <scope>NUCLEOTIDE SEQUENCE</scope>
</reference>
<dbReference type="EMBL" id="LR798226">
    <property type="protein sequence ID" value="CAB5207116.1"/>
    <property type="molecule type" value="Genomic_DNA"/>
</dbReference>
<gene>
    <name evidence="2" type="ORF">UFOVP183_31</name>
</gene>
<proteinExistence type="predicted"/>
<evidence type="ECO:0000256" key="1">
    <source>
        <dbReference type="SAM" id="MobiDB-lite"/>
    </source>
</evidence>
<protein>
    <submittedName>
        <fullName evidence="2">Uncharacterized protein</fullName>
    </submittedName>
</protein>
<accession>A0A6J7WJZ4</accession>
<name>A0A6J7WJZ4_9CAUD</name>
<evidence type="ECO:0000313" key="2">
    <source>
        <dbReference type="EMBL" id="CAB5207116.1"/>
    </source>
</evidence>